<name>A0A3B1CIL8_9ZZZZ</name>
<dbReference type="InterPro" id="IPR026444">
    <property type="entry name" value="Secre_tail"/>
</dbReference>
<reference evidence="2" key="1">
    <citation type="submission" date="2018-06" db="EMBL/GenBank/DDBJ databases">
        <authorList>
            <person name="Zhirakovskaya E."/>
        </authorList>
    </citation>
    <scope>NUCLEOTIDE SEQUENCE</scope>
</reference>
<dbReference type="Pfam" id="PF13715">
    <property type="entry name" value="CarbopepD_reg_2"/>
    <property type="match status" value="1"/>
</dbReference>
<dbReference type="SUPFAM" id="SSF49464">
    <property type="entry name" value="Carboxypeptidase regulatory domain-like"/>
    <property type="match status" value="1"/>
</dbReference>
<protein>
    <recommendedName>
        <fullName evidence="1">Secretion system C-terminal sorting domain-containing protein</fullName>
    </recommendedName>
</protein>
<accession>A0A3B1CIL8</accession>
<gene>
    <name evidence="2" type="ORF">MNBD_IGNAVI01-746</name>
</gene>
<dbReference type="Gene3D" id="2.60.40.4070">
    <property type="match status" value="1"/>
</dbReference>
<proteinExistence type="predicted"/>
<dbReference type="AlphaFoldDB" id="A0A3B1CIL8"/>
<feature type="domain" description="Secretion system C-terminal sorting" evidence="1">
    <location>
        <begin position="112"/>
        <end position="187"/>
    </location>
</feature>
<dbReference type="Pfam" id="PF18962">
    <property type="entry name" value="Por_Secre_tail"/>
    <property type="match status" value="1"/>
</dbReference>
<dbReference type="NCBIfam" id="TIGR04183">
    <property type="entry name" value="Por_Secre_tail"/>
    <property type="match status" value="1"/>
</dbReference>
<organism evidence="2">
    <name type="scientific">hydrothermal vent metagenome</name>
    <dbReference type="NCBI Taxonomy" id="652676"/>
    <lineage>
        <taxon>unclassified sequences</taxon>
        <taxon>metagenomes</taxon>
        <taxon>ecological metagenomes</taxon>
    </lineage>
</organism>
<dbReference type="EMBL" id="UOGD01000403">
    <property type="protein sequence ID" value="VAX28072.1"/>
    <property type="molecule type" value="Genomic_DNA"/>
</dbReference>
<dbReference type="InterPro" id="IPR008969">
    <property type="entry name" value="CarboxyPept-like_regulatory"/>
</dbReference>
<evidence type="ECO:0000313" key="2">
    <source>
        <dbReference type="EMBL" id="VAX28072.1"/>
    </source>
</evidence>
<dbReference type="Gene3D" id="2.60.40.1120">
    <property type="entry name" value="Carboxypeptidase-like, regulatory domain"/>
    <property type="match status" value="1"/>
</dbReference>
<sequence>MYKIKLSVFILTILLYFNGYSEGLEGVIKDHSTQSPISGAIIWLEGTDYIDTTDINGYYKISNIPSGKYNVLIGQDNYKLLAYNDFLIDNTVSVEGKEDLNNPTEFNLEQNYPNPFNPSTKINYQIPESGFVSLKVYNILGNVVMDLVNENKAVGRYTVTFDASSLSSGVYIYSIKVNNFQSVKKMLLMK</sequence>
<evidence type="ECO:0000259" key="1">
    <source>
        <dbReference type="Pfam" id="PF18962"/>
    </source>
</evidence>